<proteinExistence type="inferred from homology"/>
<evidence type="ECO:0000256" key="13">
    <source>
        <dbReference type="ARBA" id="ARBA00023257"/>
    </source>
</evidence>
<feature type="signal peptide" evidence="17">
    <location>
        <begin position="1"/>
        <end position="19"/>
    </location>
</feature>
<dbReference type="PANTHER" id="PTHR18945">
    <property type="entry name" value="NEUROTRANSMITTER GATED ION CHANNEL"/>
    <property type="match status" value="1"/>
</dbReference>
<evidence type="ECO:0000256" key="4">
    <source>
        <dbReference type="ARBA" id="ARBA00022692"/>
    </source>
</evidence>
<dbReference type="SUPFAM" id="SSF63712">
    <property type="entry name" value="Nicotinic receptor ligand binding domain-like"/>
    <property type="match status" value="1"/>
</dbReference>
<feature type="domain" description="Neurotransmitter-gated ion-channel transmembrane" evidence="19">
    <location>
        <begin position="234"/>
        <end position="472"/>
    </location>
</feature>
<evidence type="ECO:0000256" key="17">
    <source>
        <dbReference type="RuleBase" id="RU000687"/>
    </source>
</evidence>
<evidence type="ECO:0000256" key="1">
    <source>
        <dbReference type="ARBA" id="ARBA00009237"/>
    </source>
</evidence>
<evidence type="ECO:0000256" key="14">
    <source>
        <dbReference type="ARBA" id="ARBA00023286"/>
    </source>
</evidence>
<keyword evidence="6 17" id="KW-1133">Transmembrane helix</keyword>
<evidence type="ECO:0000256" key="6">
    <source>
        <dbReference type="ARBA" id="ARBA00022989"/>
    </source>
</evidence>
<evidence type="ECO:0000259" key="18">
    <source>
        <dbReference type="Pfam" id="PF02931"/>
    </source>
</evidence>
<evidence type="ECO:0000256" key="8">
    <source>
        <dbReference type="ARBA" id="ARBA00023065"/>
    </source>
</evidence>
<keyword evidence="9 17" id="KW-0472">Membrane</keyword>
<keyword evidence="7" id="KW-0770">Synapse</keyword>
<evidence type="ECO:0000256" key="11">
    <source>
        <dbReference type="ARBA" id="ARBA00023170"/>
    </source>
</evidence>
<keyword evidence="14" id="KW-1071">Ligand-gated ion channel</keyword>
<dbReference type="NCBIfam" id="TIGR00860">
    <property type="entry name" value="LIC"/>
    <property type="match status" value="1"/>
</dbReference>
<dbReference type="GO" id="GO:0045211">
    <property type="term" value="C:postsynaptic membrane"/>
    <property type="evidence" value="ECO:0007669"/>
    <property type="project" value="UniProtKB-SubCell"/>
</dbReference>
<feature type="transmembrane region" description="Helical" evidence="17">
    <location>
        <begin position="289"/>
        <end position="311"/>
    </location>
</feature>
<evidence type="ECO:0000256" key="10">
    <source>
        <dbReference type="ARBA" id="ARBA00023157"/>
    </source>
</evidence>
<dbReference type="InterPro" id="IPR036734">
    <property type="entry name" value="Neur_chan_lig-bd_sf"/>
</dbReference>
<dbReference type="InterPro" id="IPR036719">
    <property type="entry name" value="Neuro-gated_channel_TM_sf"/>
</dbReference>
<feature type="transmembrane region" description="Helical" evidence="17">
    <location>
        <begin position="259"/>
        <end position="277"/>
    </location>
</feature>
<evidence type="ECO:0000256" key="5">
    <source>
        <dbReference type="ARBA" id="ARBA00022729"/>
    </source>
</evidence>
<comment type="subcellular location">
    <subcellularLocation>
        <location evidence="16">Postsynaptic cell membrane</location>
        <topology evidence="16">Multi-pass membrane protein</topology>
    </subcellularLocation>
</comment>
<dbReference type="PROSITE" id="PS00236">
    <property type="entry name" value="NEUROTR_ION_CHANNEL"/>
    <property type="match status" value="1"/>
</dbReference>
<dbReference type="Pfam" id="PF02932">
    <property type="entry name" value="Neur_chan_memb"/>
    <property type="match status" value="1"/>
</dbReference>
<dbReference type="InterPro" id="IPR002394">
    <property type="entry name" value="Nicotinic_acetylcholine_rcpt"/>
</dbReference>
<feature type="domain" description="Neurotransmitter-gated ion-channel ligand-binding" evidence="18">
    <location>
        <begin position="23"/>
        <end position="227"/>
    </location>
</feature>
<dbReference type="Gene3D" id="2.70.170.10">
    <property type="entry name" value="Neurotransmitter-gated ion-channel ligand-binding domain"/>
    <property type="match status" value="1"/>
</dbReference>
<dbReference type="EMBL" id="AZBU02000007">
    <property type="protein sequence ID" value="TKR69991.1"/>
    <property type="molecule type" value="Genomic_DNA"/>
</dbReference>
<comment type="caution">
    <text evidence="20">The sequence shown here is derived from an EMBL/GenBank/DDBJ whole genome shotgun (WGS) entry which is preliminary data.</text>
</comment>
<accession>A0A4U5MKQ9</accession>
<dbReference type="FunFam" id="2.70.170.10:FF:000016">
    <property type="entry name" value="Nicotinic acetylcholine receptor subunit"/>
    <property type="match status" value="1"/>
</dbReference>
<keyword evidence="10" id="KW-1015">Disulfide bond</keyword>
<dbReference type="GO" id="GO:0004888">
    <property type="term" value="F:transmembrane signaling receptor activity"/>
    <property type="evidence" value="ECO:0007669"/>
    <property type="project" value="InterPro"/>
</dbReference>
<reference evidence="20 21" key="1">
    <citation type="journal article" date="2015" name="Genome Biol.">
        <title>Comparative genomics of Steinernema reveals deeply conserved gene regulatory networks.</title>
        <authorList>
            <person name="Dillman A.R."/>
            <person name="Macchietto M."/>
            <person name="Porter C.F."/>
            <person name="Rogers A."/>
            <person name="Williams B."/>
            <person name="Antoshechkin I."/>
            <person name="Lee M.M."/>
            <person name="Goodwin Z."/>
            <person name="Lu X."/>
            <person name="Lewis E.E."/>
            <person name="Goodrich-Blair H."/>
            <person name="Stock S.P."/>
            <person name="Adams B.J."/>
            <person name="Sternberg P.W."/>
            <person name="Mortazavi A."/>
        </authorList>
    </citation>
    <scope>NUCLEOTIDE SEQUENCE [LARGE SCALE GENOMIC DNA]</scope>
    <source>
        <strain evidence="20 21">ALL</strain>
    </source>
</reference>
<dbReference type="InterPro" id="IPR018000">
    <property type="entry name" value="Neurotransmitter_ion_chnl_CS"/>
</dbReference>
<keyword evidence="2 17" id="KW-0813">Transport</keyword>
<evidence type="ECO:0000256" key="9">
    <source>
        <dbReference type="ARBA" id="ARBA00023136"/>
    </source>
</evidence>
<reference evidence="20 21" key="2">
    <citation type="journal article" date="2019" name="G3 (Bethesda)">
        <title>Hybrid Assembly of the Genome of the Entomopathogenic Nematode Steinernema carpocapsae Identifies the X-Chromosome.</title>
        <authorList>
            <person name="Serra L."/>
            <person name="Macchietto M."/>
            <person name="Macias-Munoz A."/>
            <person name="McGill C.J."/>
            <person name="Rodriguez I.M."/>
            <person name="Rodriguez B."/>
            <person name="Murad R."/>
            <person name="Mortazavi A."/>
        </authorList>
    </citation>
    <scope>NUCLEOTIDE SEQUENCE [LARGE SCALE GENOMIC DNA]</scope>
    <source>
        <strain evidence="20 21">ALL</strain>
    </source>
</reference>
<feature type="chain" id="PRO_5022271948" evidence="17">
    <location>
        <begin position="20"/>
        <end position="481"/>
    </location>
</feature>
<dbReference type="InterPro" id="IPR038050">
    <property type="entry name" value="Neuro_actylchol_rec"/>
</dbReference>
<dbReference type="Proteomes" id="UP000298663">
    <property type="component" value="Unassembled WGS sequence"/>
</dbReference>
<keyword evidence="15 17" id="KW-0407">Ion channel</keyword>
<dbReference type="Pfam" id="PF02931">
    <property type="entry name" value="Neur_chan_LBD"/>
    <property type="match status" value="1"/>
</dbReference>
<protein>
    <submittedName>
        <fullName evidence="20">Uncharacterized protein</fullName>
    </submittedName>
</protein>
<keyword evidence="11" id="KW-0675">Receptor</keyword>
<name>A0A4U5MKQ9_STECR</name>
<sequence>MFACLVLLLAALEAFIVQASPPESRLIKDLMRGYVAQERPVIDSQQPVVVTLGISLQQIIDLHEKEEQLTVNAWLKYGWKDANLRWDPLHYDNVTDIRYPAGSIWQPDVLLYNSVDAIFDSTYKVNLLAYSDGLINWIPPGIFKVSCKLDIYWFPFDEQVCFFKFGSWSFSGRQIDLQPGDFDFSEFMENGEWIIRNFWVNRTEKYYDCCPEPYPDVKFFLHLRRRTLYYAFNLIMPCLLTMVLVMLGFTLSCDSGEKIGLQITVSLAICIFLTLMSDMTPATSEAVPLLGVFFLSCMVISVTATGFTVYVQSFHFKNHKNSKRMGFWMRYLLLEWIPYLLRIKLPKRANNLHTLAESWKLRHRSKESRTAFTYNDGTCQIFSALATSLTDNFSSVISQINASPKTKDDEEMAERLRLLNKIYEHIKMIRENNDDEYEDQRIRYEWQFAANVVDRLGLILFSILITTTTLAIVLRAPYLVA</sequence>
<dbReference type="GO" id="GO:0022848">
    <property type="term" value="F:acetylcholine-gated monoatomic cation-selective channel activity"/>
    <property type="evidence" value="ECO:0007669"/>
    <property type="project" value="InterPro"/>
</dbReference>
<dbReference type="InterPro" id="IPR006202">
    <property type="entry name" value="Neur_chan_lig-bd"/>
</dbReference>
<keyword evidence="12" id="KW-0325">Glycoprotein</keyword>
<dbReference type="PRINTS" id="PR00254">
    <property type="entry name" value="NICOTINICR"/>
</dbReference>
<dbReference type="AlphaFoldDB" id="A0A4U5MKQ9"/>
<keyword evidence="13" id="KW-0628">Postsynaptic cell membrane</keyword>
<evidence type="ECO:0000256" key="2">
    <source>
        <dbReference type="ARBA" id="ARBA00022448"/>
    </source>
</evidence>
<evidence type="ECO:0000256" key="15">
    <source>
        <dbReference type="ARBA" id="ARBA00023303"/>
    </source>
</evidence>
<feature type="transmembrane region" description="Helical" evidence="17">
    <location>
        <begin position="228"/>
        <end position="247"/>
    </location>
</feature>
<dbReference type="STRING" id="34508.A0A4U5MKQ9"/>
<dbReference type="Gene3D" id="1.20.58.390">
    <property type="entry name" value="Neurotransmitter-gated ion-channel transmembrane domain"/>
    <property type="match status" value="2"/>
</dbReference>
<dbReference type="CDD" id="cd18997">
    <property type="entry name" value="LGIC_ECD_nAChR"/>
    <property type="match status" value="1"/>
</dbReference>
<evidence type="ECO:0000313" key="20">
    <source>
        <dbReference type="EMBL" id="TKR69991.1"/>
    </source>
</evidence>
<keyword evidence="21" id="KW-1185">Reference proteome</keyword>
<dbReference type="OrthoDB" id="5975154at2759"/>
<dbReference type="InterPro" id="IPR006201">
    <property type="entry name" value="Neur_channel"/>
</dbReference>
<organism evidence="20 21">
    <name type="scientific">Steinernema carpocapsae</name>
    <name type="common">Entomopathogenic nematode</name>
    <dbReference type="NCBI Taxonomy" id="34508"/>
    <lineage>
        <taxon>Eukaryota</taxon>
        <taxon>Metazoa</taxon>
        <taxon>Ecdysozoa</taxon>
        <taxon>Nematoda</taxon>
        <taxon>Chromadorea</taxon>
        <taxon>Rhabditida</taxon>
        <taxon>Tylenchina</taxon>
        <taxon>Panagrolaimomorpha</taxon>
        <taxon>Strongyloidoidea</taxon>
        <taxon>Steinernematidae</taxon>
        <taxon>Steinernema</taxon>
    </lineage>
</organism>
<evidence type="ECO:0000256" key="3">
    <source>
        <dbReference type="ARBA" id="ARBA00022475"/>
    </source>
</evidence>
<evidence type="ECO:0000256" key="12">
    <source>
        <dbReference type="ARBA" id="ARBA00023180"/>
    </source>
</evidence>
<evidence type="ECO:0000256" key="16">
    <source>
        <dbReference type="ARBA" id="ARBA00034104"/>
    </source>
</evidence>
<evidence type="ECO:0000313" key="21">
    <source>
        <dbReference type="Proteomes" id="UP000298663"/>
    </source>
</evidence>
<evidence type="ECO:0000256" key="7">
    <source>
        <dbReference type="ARBA" id="ARBA00023018"/>
    </source>
</evidence>
<dbReference type="InterPro" id="IPR006029">
    <property type="entry name" value="Neurotrans-gated_channel_TM"/>
</dbReference>
<dbReference type="SUPFAM" id="SSF90112">
    <property type="entry name" value="Neurotransmitter-gated ion-channel transmembrane pore"/>
    <property type="match status" value="1"/>
</dbReference>
<keyword evidence="4 17" id="KW-0812">Transmembrane</keyword>
<evidence type="ECO:0000259" key="19">
    <source>
        <dbReference type="Pfam" id="PF02932"/>
    </source>
</evidence>
<keyword evidence="5 17" id="KW-0732">Signal</keyword>
<keyword evidence="3" id="KW-1003">Cell membrane</keyword>
<dbReference type="CDD" id="cd19051">
    <property type="entry name" value="LGIC_TM_cation"/>
    <property type="match status" value="1"/>
</dbReference>
<keyword evidence="8 17" id="KW-0406">Ion transport</keyword>
<feature type="transmembrane region" description="Helical" evidence="17">
    <location>
        <begin position="456"/>
        <end position="478"/>
    </location>
</feature>
<comment type="similarity">
    <text evidence="1">Belongs to the ligand-gated ion channel (TC 1.A.9) family. Acetylcholine receptor (TC 1.A.9.1) subfamily.</text>
</comment>
<gene>
    <name evidence="20" type="ORF">L596_022070</name>
</gene>
<dbReference type="PRINTS" id="PR00252">
    <property type="entry name" value="NRIONCHANNEL"/>
</dbReference>